<evidence type="ECO:0000256" key="5">
    <source>
        <dbReference type="ARBA" id="ARBA00022824"/>
    </source>
</evidence>
<dbReference type="EMBL" id="SPHZ02000007">
    <property type="protein sequence ID" value="KAF0905997.1"/>
    <property type="molecule type" value="Genomic_DNA"/>
</dbReference>
<keyword evidence="4" id="KW-0547">Nucleotide-binding</keyword>
<dbReference type="PANTHER" id="PTHR11564">
    <property type="entry name" value="SIGNAL RECOGNITION PARTICLE 54K PROTEIN SRP54"/>
    <property type="match status" value="1"/>
</dbReference>
<evidence type="ECO:0000313" key="9">
    <source>
        <dbReference type="EMBL" id="KAF0905997.1"/>
    </source>
</evidence>
<evidence type="ECO:0000256" key="2">
    <source>
        <dbReference type="ARBA" id="ARBA00004496"/>
    </source>
</evidence>
<dbReference type="FunFam" id="1.10.260.30:FF:000004">
    <property type="entry name" value="Signal recognition particle 54 kDa protein"/>
    <property type="match status" value="1"/>
</dbReference>
<protein>
    <recommendedName>
        <fullName evidence="8">SRP54-type proteins GTP-binding domain-containing protein</fullName>
    </recommendedName>
</protein>
<dbReference type="AlphaFoldDB" id="A0A6G1D108"/>
<dbReference type="Proteomes" id="UP000479710">
    <property type="component" value="Unassembled WGS sequence"/>
</dbReference>
<gene>
    <name evidence="9" type="ORF">E2562_009018</name>
</gene>
<evidence type="ECO:0000259" key="8">
    <source>
        <dbReference type="PROSITE" id="PS00300"/>
    </source>
</evidence>
<dbReference type="Gene3D" id="1.10.260.30">
    <property type="entry name" value="Signal recognition particle, SRP54 subunit, M-domain"/>
    <property type="match status" value="1"/>
</dbReference>
<evidence type="ECO:0000256" key="1">
    <source>
        <dbReference type="ARBA" id="ARBA00004240"/>
    </source>
</evidence>
<dbReference type="CDD" id="cd17875">
    <property type="entry name" value="SRP54_G"/>
    <property type="match status" value="1"/>
</dbReference>
<dbReference type="InterPro" id="IPR042101">
    <property type="entry name" value="SRP54_N_sf"/>
</dbReference>
<dbReference type="Pfam" id="PF00448">
    <property type="entry name" value="SRP54"/>
    <property type="match status" value="1"/>
</dbReference>
<comment type="catalytic activity">
    <reaction evidence="7">
        <text>GTP + H2O = GDP + phosphate + H(+)</text>
        <dbReference type="Rhea" id="RHEA:19669"/>
        <dbReference type="ChEBI" id="CHEBI:15377"/>
        <dbReference type="ChEBI" id="CHEBI:15378"/>
        <dbReference type="ChEBI" id="CHEBI:37565"/>
        <dbReference type="ChEBI" id="CHEBI:43474"/>
        <dbReference type="ChEBI" id="CHEBI:58189"/>
        <dbReference type="EC" id="3.6.5.4"/>
    </reaction>
    <physiologicalReaction direction="left-to-right" evidence="7">
        <dbReference type="Rhea" id="RHEA:19670"/>
    </physiologicalReaction>
</comment>
<name>A0A6G1D108_9ORYZ</name>
<organism evidence="9 10">
    <name type="scientific">Oryza meyeriana var. granulata</name>
    <dbReference type="NCBI Taxonomy" id="110450"/>
    <lineage>
        <taxon>Eukaryota</taxon>
        <taxon>Viridiplantae</taxon>
        <taxon>Streptophyta</taxon>
        <taxon>Embryophyta</taxon>
        <taxon>Tracheophyta</taxon>
        <taxon>Spermatophyta</taxon>
        <taxon>Magnoliopsida</taxon>
        <taxon>Liliopsida</taxon>
        <taxon>Poales</taxon>
        <taxon>Poaceae</taxon>
        <taxon>BOP clade</taxon>
        <taxon>Oryzoideae</taxon>
        <taxon>Oryzeae</taxon>
        <taxon>Oryzinae</taxon>
        <taxon>Oryza</taxon>
        <taxon>Oryza meyeriana</taxon>
    </lineage>
</organism>
<dbReference type="GO" id="GO:0005525">
    <property type="term" value="F:GTP binding"/>
    <property type="evidence" value="ECO:0007669"/>
    <property type="project" value="UniProtKB-KW"/>
</dbReference>
<comment type="caution">
    <text evidence="9">The sequence shown here is derived from an EMBL/GenBank/DDBJ whole genome shotgun (WGS) entry which is preliminary data.</text>
</comment>
<keyword evidence="5" id="KW-0256">Endoplasmic reticulum</keyword>
<dbReference type="GO" id="GO:0003924">
    <property type="term" value="F:GTPase activity"/>
    <property type="evidence" value="ECO:0007669"/>
    <property type="project" value="InterPro"/>
</dbReference>
<dbReference type="Pfam" id="PF02978">
    <property type="entry name" value="SRP_SPB"/>
    <property type="match status" value="1"/>
</dbReference>
<dbReference type="Gene3D" id="1.20.120.140">
    <property type="entry name" value="Signal recognition particle SRP54, nucleotide-binding domain"/>
    <property type="match status" value="1"/>
</dbReference>
<accession>A0A6G1D108</accession>
<dbReference type="InterPro" id="IPR004125">
    <property type="entry name" value="Signal_recog_particle_SRP54_M"/>
</dbReference>
<comment type="subcellular location">
    <subcellularLocation>
        <location evidence="2">Cytoplasm</location>
    </subcellularLocation>
    <subcellularLocation>
        <location evidence="1">Endoplasmic reticulum</location>
    </subcellularLocation>
</comment>
<dbReference type="SMART" id="SM00962">
    <property type="entry name" value="SRP54"/>
    <property type="match status" value="1"/>
</dbReference>
<dbReference type="OrthoDB" id="10250817at2759"/>
<evidence type="ECO:0000256" key="4">
    <source>
        <dbReference type="ARBA" id="ARBA00022741"/>
    </source>
</evidence>
<dbReference type="GO" id="GO:0005829">
    <property type="term" value="C:cytosol"/>
    <property type="evidence" value="ECO:0007669"/>
    <property type="project" value="TreeGrafter"/>
</dbReference>
<feature type="domain" description="SRP54-type proteins GTP-binding" evidence="8">
    <location>
        <begin position="508"/>
        <end position="521"/>
    </location>
</feature>
<keyword evidence="10" id="KW-1185">Reference proteome</keyword>
<dbReference type="GO" id="GO:0008312">
    <property type="term" value="F:7S RNA binding"/>
    <property type="evidence" value="ECO:0007669"/>
    <property type="project" value="InterPro"/>
</dbReference>
<dbReference type="GO" id="GO:0005786">
    <property type="term" value="C:signal recognition particle, endoplasmic reticulum targeting"/>
    <property type="evidence" value="ECO:0007669"/>
    <property type="project" value="TreeGrafter"/>
</dbReference>
<dbReference type="GO" id="GO:0005783">
    <property type="term" value="C:endoplasmic reticulum"/>
    <property type="evidence" value="ECO:0007669"/>
    <property type="project" value="UniProtKB-SubCell"/>
</dbReference>
<reference evidence="9 10" key="1">
    <citation type="submission" date="2019-11" db="EMBL/GenBank/DDBJ databases">
        <title>Whole genome sequence of Oryza granulata.</title>
        <authorList>
            <person name="Li W."/>
        </authorList>
    </citation>
    <scope>NUCLEOTIDE SEQUENCE [LARGE SCALE GENOMIC DNA]</scope>
    <source>
        <strain evidence="10">cv. Menghai</strain>
        <tissue evidence="9">Leaf</tissue>
    </source>
</reference>
<dbReference type="InterPro" id="IPR027417">
    <property type="entry name" value="P-loop_NTPase"/>
</dbReference>
<keyword evidence="3" id="KW-0963">Cytoplasm</keyword>
<dbReference type="GO" id="GO:0030942">
    <property type="term" value="F:endoplasmic reticulum signal peptide binding"/>
    <property type="evidence" value="ECO:0007669"/>
    <property type="project" value="TreeGrafter"/>
</dbReference>
<dbReference type="InterPro" id="IPR036891">
    <property type="entry name" value="Signal_recog_part_SRP54_M_sf"/>
</dbReference>
<dbReference type="PANTHER" id="PTHR11564:SF5">
    <property type="entry name" value="SIGNAL RECOGNITION PARTICLE SUBUNIT SRP54"/>
    <property type="match status" value="1"/>
</dbReference>
<dbReference type="GO" id="GO:0006616">
    <property type="term" value="P:SRP-dependent cotranslational protein targeting to membrane, translocation"/>
    <property type="evidence" value="ECO:0007669"/>
    <property type="project" value="TreeGrafter"/>
</dbReference>
<dbReference type="Pfam" id="PF03101">
    <property type="entry name" value="FAR1"/>
    <property type="match status" value="2"/>
</dbReference>
<dbReference type="InterPro" id="IPR004330">
    <property type="entry name" value="FAR1_DNA_bnd_dom"/>
</dbReference>
<dbReference type="PROSITE" id="PS00300">
    <property type="entry name" value="SRP54"/>
    <property type="match status" value="1"/>
</dbReference>
<dbReference type="SUPFAM" id="SSF52540">
    <property type="entry name" value="P-loop containing nucleoside triphosphate hydrolases"/>
    <property type="match status" value="1"/>
</dbReference>
<keyword evidence="6" id="KW-0342">GTP-binding</keyword>
<evidence type="ECO:0000256" key="3">
    <source>
        <dbReference type="ARBA" id="ARBA00022490"/>
    </source>
</evidence>
<evidence type="ECO:0000256" key="7">
    <source>
        <dbReference type="ARBA" id="ARBA00048157"/>
    </source>
</evidence>
<dbReference type="Gene3D" id="3.40.50.300">
    <property type="entry name" value="P-loop containing nucleotide triphosphate hydrolases"/>
    <property type="match status" value="1"/>
</dbReference>
<dbReference type="SUPFAM" id="SSF47446">
    <property type="entry name" value="Signal peptide-binding domain"/>
    <property type="match status" value="1"/>
</dbReference>
<evidence type="ECO:0000256" key="6">
    <source>
        <dbReference type="ARBA" id="ARBA00023134"/>
    </source>
</evidence>
<dbReference type="InterPro" id="IPR000897">
    <property type="entry name" value="SRP54_GTPase_dom"/>
</dbReference>
<sequence>MSSNSGDSAKEKDPQDAAELVALPLVQTLRPVNATTNPAADLRLAQQSWPGHVVFLPPYAPWPPHLPIPPPPVNPAKPQENGDLVAADVSTAVDSCDEKMLPKVDMLFDGENEAYEFYNAYAEMVGFLVRRSTLWTTSKNIITRRTFVCSREGFREKKRGTKEAKCPRPETRIGCPAGMTIRLNANGKYRLTEFVPNHNHQLATASTMHMLKAKKIRLKARVVRENLVDDTVRTPEFESEDEAYEFYSMYAGKIGFNVRRASMTMNAENVITRRMFVCSKEGFREKKRGAKRVKKPRPETRTGCPACMVIRLASNGKYHVTEFVTFHNHQLGAAAPSDLVATSQSTETGQDDGPDLVVGSADANIHKQNLIIGNTMATSLEELLADVDASQSTKKPPPMRIYMESDPVKIAVEGVERFKKENCDLIIVDTSGRHKQEAALFEEMRQVSEATKPDLVIFVMDSSIGQAAFDQAQAFKQSVSVGAVIVTKMDGHAKGGGALSAVAATKSPVIFIGTGEHIDDFEVFDVKPFVSRLLGMGDWSGFMDKIHEVVPTDQQPELLQKLSEGTFTLRLMYEQFQNILKMGPIGQVFSMLPGFSSELMPKGHEKESQAKIKRYMTMMDSMTDAELDSTNPKLMTEARIIRIARGSGRPIRDVVDMLEEYKRLAKIWSKMKGLKIPKKGEMSALSRNMNVQHMSKVLPPQMLKQIGGMGGLQSLMKQMGSKEMGGMFGGMGGDK</sequence>
<evidence type="ECO:0000313" key="10">
    <source>
        <dbReference type="Proteomes" id="UP000479710"/>
    </source>
</evidence>
<dbReference type="InterPro" id="IPR022941">
    <property type="entry name" value="SRP54"/>
</dbReference>
<proteinExistence type="predicted"/>